<evidence type="ECO:0000256" key="1">
    <source>
        <dbReference type="SAM" id="MobiDB-lite"/>
    </source>
</evidence>
<comment type="caution">
    <text evidence="2">The sequence shown here is derived from an EMBL/GenBank/DDBJ whole genome shotgun (WGS) entry which is preliminary data.</text>
</comment>
<feature type="compositionally biased region" description="Basic residues" evidence="1">
    <location>
        <begin position="30"/>
        <end position="41"/>
    </location>
</feature>
<evidence type="ECO:0000313" key="3">
    <source>
        <dbReference type="Proteomes" id="UP001189429"/>
    </source>
</evidence>
<protein>
    <recommendedName>
        <fullName evidence="4">RNA-directed RNA polymerase</fullName>
    </recommendedName>
</protein>
<feature type="non-terminal residue" evidence="2">
    <location>
        <position position="1"/>
    </location>
</feature>
<feature type="compositionally biased region" description="Gly residues" evidence="1">
    <location>
        <begin position="1"/>
        <end position="12"/>
    </location>
</feature>
<organism evidence="2 3">
    <name type="scientific">Prorocentrum cordatum</name>
    <dbReference type="NCBI Taxonomy" id="2364126"/>
    <lineage>
        <taxon>Eukaryota</taxon>
        <taxon>Sar</taxon>
        <taxon>Alveolata</taxon>
        <taxon>Dinophyceae</taxon>
        <taxon>Prorocentrales</taxon>
        <taxon>Prorocentraceae</taxon>
        <taxon>Prorocentrum</taxon>
    </lineage>
</organism>
<keyword evidence="3" id="KW-1185">Reference proteome</keyword>
<feature type="region of interest" description="Disordered" evidence="1">
    <location>
        <begin position="1"/>
        <end position="223"/>
    </location>
</feature>
<feature type="compositionally biased region" description="Basic residues" evidence="1">
    <location>
        <begin position="141"/>
        <end position="163"/>
    </location>
</feature>
<gene>
    <name evidence="2" type="ORF">PCOR1329_LOCUS70864</name>
</gene>
<evidence type="ECO:0008006" key="4">
    <source>
        <dbReference type="Google" id="ProtNLM"/>
    </source>
</evidence>
<sequence length="608" mass="65344">AAPGGLPAGGAPLGRRARRCGPRGAPPSCARRRGGMPRRRPALAGPARAQQRGLGGREDCRGVGQPVRGAAVPGRRGGAPGALRGCQGEAPGHRRLAPAGPGCRRHPRGGGSGRPGGGAGEVRLVRSADLLLPGPGEGRRAPRRAGRQPHHRPRPRRPRRGRGSGRLGHGLGAPSDGPHAGGEGPPDIWRPAAFEAQPPADGEMPLGKSMPKDANGQPLSPDEFVERSESCNLVVDGSATQYSILELNRASFAGVYLEPGDVYQVRTRFMATVWPVLHQTPQAAEHLGLATACAFSSGMTSPFSDCKGAVRLHNLSDEAQLCPREMFAGFRRAAQQSPGFDALGEAQHTPAHRSDAIIQALPPDQKRIALANQDADRLAKYALSLHPQPASADLEMLDRQVQALRACAPMFGKVLSLFPKVHFERPPKEKRLPRVPHPPDWHKWDELSGDRPAFRCNRCFRISFEGESRPMNGRGGLSTALRRLQGAETERQHKLGFAILHKTQRPLFFCFARGAYTSRRCHLLGQTCVKKLSTAGEQVLTRLQAGLHPHYRKNTEGDDSLASARAPSKSVLLAPPGPLAAGSSRLVDSDRLRAFAARIQAKEEASRR</sequence>
<feature type="compositionally biased region" description="Gly residues" evidence="1">
    <location>
        <begin position="109"/>
        <end position="120"/>
    </location>
</feature>
<reference evidence="2" key="1">
    <citation type="submission" date="2023-10" db="EMBL/GenBank/DDBJ databases">
        <authorList>
            <person name="Chen Y."/>
            <person name="Shah S."/>
            <person name="Dougan E. K."/>
            <person name="Thang M."/>
            <person name="Chan C."/>
        </authorList>
    </citation>
    <scope>NUCLEOTIDE SEQUENCE [LARGE SCALE GENOMIC DNA]</scope>
</reference>
<feature type="compositionally biased region" description="Low complexity" evidence="1">
    <location>
        <begin position="42"/>
        <end position="52"/>
    </location>
</feature>
<accession>A0ABN9WVC8</accession>
<dbReference type="Proteomes" id="UP001189429">
    <property type="component" value="Unassembled WGS sequence"/>
</dbReference>
<feature type="region of interest" description="Disordered" evidence="1">
    <location>
        <begin position="550"/>
        <end position="580"/>
    </location>
</feature>
<proteinExistence type="predicted"/>
<evidence type="ECO:0000313" key="2">
    <source>
        <dbReference type="EMBL" id="CAK0890757.1"/>
    </source>
</evidence>
<name>A0ABN9WVC8_9DINO</name>
<dbReference type="EMBL" id="CAUYUJ010019389">
    <property type="protein sequence ID" value="CAK0890757.1"/>
    <property type="molecule type" value="Genomic_DNA"/>
</dbReference>